<organism evidence="5 6">
    <name type="scientific">Peptostreptococcus anaerobius 653-L</name>
    <dbReference type="NCBI Taxonomy" id="596329"/>
    <lineage>
        <taxon>Bacteria</taxon>
        <taxon>Bacillati</taxon>
        <taxon>Bacillota</taxon>
        <taxon>Clostridia</taxon>
        <taxon>Peptostreptococcales</taxon>
        <taxon>Peptostreptococcaceae</taxon>
        <taxon>Peptostreptococcus</taxon>
    </lineage>
</organism>
<accession>D3MU36</accession>
<dbReference type="GO" id="GO:0008408">
    <property type="term" value="F:3'-5' exonuclease activity"/>
    <property type="evidence" value="ECO:0007669"/>
    <property type="project" value="TreeGrafter"/>
</dbReference>
<dbReference type="GeneID" id="79843444"/>
<dbReference type="SMART" id="SM00479">
    <property type="entry name" value="EXOIII"/>
    <property type="match status" value="1"/>
</dbReference>
<dbReference type="PANTHER" id="PTHR30231:SF4">
    <property type="entry name" value="PROTEIN NEN2"/>
    <property type="match status" value="1"/>
</dbReference>
<dbReference type="GO" id="GO:0005829">
    <property type="term" value="C:cytosol"/>
    <property type="evidence" value="ECO:0007669"/>
    <property type="project" value="TreeGrafter"/>
</dbReference>
<evidence type="ECO:0000313" key="6">
    <source>
        <dbReference type="Proteomes" id="UP000004206"/>
    </source>
</evidence>
<dbReference type="eggNOG" id="COG2176">
    <property type="taxonomic scope" value="Bacteria"/>
</dbReference>
<dbReference type="Gene3D" id="3.30.420.10">
    <property type="entry name" value="Ribonuclease H-like superfamily/Ribonuclease H"/>
    <property type="match status" value="1"/>
</dbReference>
<dbReference type="GO" id="GO:0003887">
    <property type="term" value="F:DNA-directed DNA polymerase activity"/>
    <property type="evidence" value="ECO:0007669"/>
    <property type="project" value="UniProtKB-EC"/>
</dbReference>
<keyword evidence="2" id="KW-0378">Hydrolase</keyword>
<reference evidence="5 6" key="1">
    <citation type="submission" date="2010-01" db="EMBL/GenBank/DDBJ databases">
        <authorList>
            <person name="Dodson R."/>
            <person name="Madupu R."/>
            <person name="Durkin A.S."/>
            <person name="Torralba M."/>
            <person name="Methe B."/>
            <person name="Sutton G.G."/>
            <person name="Strausberg R.L."/>
            <person name="Nelson K.E."/>
        </authorList>
    </citation>
    <scope>NUCLEOTIDE SEQUENCE [LARGE SCALE GENOMIC DNA]</scope>
    <source>
        <strain evidence="5 6">653-L</strain>
    </source>
</reference>
<keyword evidence="6" id="KW-1185">Reference proteome</keyword>
<evidence type="ECO:0000313" key="5">
    <source>
        <dbReference type="EMBL" id="EFD04373.1"/>
    </source>
</evidence>
<sequence length="188" mass="22318">MFLSKFIKNRKDKKLNKYIYENLKNDYTVIDIETSGLNPEKNEILELGAVRVRDNIVVAEYEQLIRPRKSISKEATKVNGLTKRMLIDEPFVEDVIWDFKDFLGKDVLIGHNIEFDLEFIRNQLPIRNKYIDTLPLARKLLKIKRHRLIDICHHYKIPEPNHRSISDCNATHLCYQKMKEPLKKLETL</sequence>
<dbReference type="RefSeq" id="WP_002844497.1">
    <property type="nucleotide sequence ID" value="NZ_ADJN01000065.1"/>
</dbReference>
<protein>
    <submittedName>
        <fullName evidence="5">Exonuclease, DNA polymerase III, epsilon subunit family</fullName>
        <ecNumber evidence="5">2.7.7.7</ecNumber>
    </submittedName>
</protein>
<dbReference type="OrthoDB" id="9803913at2"/>
<dbReference type="AlphaFoldDB" id="D3MU36"/>
<dbReference type="InterPro" id="IPR012337">
    <property type="entry name" value="RNaseH-like_sf"/>
</dbReference>
<dbReference type="SUPFAM" id="SSF53098">
    <property type="entry name" value="Ribonuclease H-like"/>
    <property type="match status" value="1"/>
</dbReference>
<name>D3MU36_9FIRM</name>
<gene>
    <name evidence="5" type="ORF">HMPREF0631_1342</name>
</gene>
<dbReference type="PANTHER" id="PTHR30231">
    <property type="entry name" value="DNA POLYMERASE III SUBUNIT EPSILON"/>
    <property type="match status" value="1"/>
</dbReference>
<evidence type="ECO:0000259" key="4">
    <source>
        <dbReference type="SMART" id="SM00479"/>
    </source>
</evidence>
<evidence type="ECO:0000256" key="3">
    <source>
        <dbReference type="ARBA" id="ARBA00022839"/>
    </source>
</evidence>
<dbReference type="CDD" id="cd06127">
    <property type="entry name" value="DEDDh"/>
    <property type="match status" value="1"/>
</dbReference>
<dbReference type="Proteomes" id="UP000004206">
    <property type="component" value="Unassembled WGS sequence"/>
</dbReference>
<dbReference type="InterPro" id="IPR013520">
    <property type="entry name" value="Ribonucl_H"/>
</dbReference>
<evidence type="ECO:0000256" key="2">
    <source>
        <dbReference type="ARBA" id="ARBA00022801"/>
    </source>
</evidence>
<keyword evidence="3 5" id="KW-0269">Exonuclease</keyword>
<dbReference type="InterPro" id="IPR006054">
    <property type="entry name" value="DnaQ"/>
</dbReference>
<evidence type="ECO:0000256" key="1">
    <source>
        <dbReference type="ARBA" id="ARBA00022722"/>
    </source>
</evidence>
<dbReference type="GO" id="GO:0006260">
    <property type="term" value="P:DNA replication"/>
    <property type="evidence" value="ECO:0007669"/>
    <property type="project" value="InterPro"/>
</dbReference>
<dbReference type="EMBL" id="ADJN01000065">
    <property type="protein sequence ID" value="EFD04373.1"/>
    <property type="molecule type" value="Genomic_DNA"/>
</dbReference>
<dbReference type="NCBIfam" id="TIGR00573">
    <property type="entry name" value="dnaq"/>
    <property type="match status" value="1"/>
</dbReference>
<dbReference type="FunFam" id="3.30.420.10:FF:000045">
    <property type="entry name" value="3'-5' exonuclease DinG"/>
    <property type="match status" value="1"/>
</dbReference>
<keyword evidence="5" id="KW-0548">Nucleotidyltransferase</keyword>
<dbReference type="Pfam" id="PF00929">
    <property type="entry name" value="RNase_T"/>
    <property type="match status" value="1"/>
</dbReference>
<keyword evidence="5" id="KW-0808">Transferase</keyword>
<dbReference type="InterPro" id="IPR036397">
    <property type="entry name" value="RNaseH_sf"/>
</dbReference>
<proteinExistence type="predicted"/>
<dbReference type="EC" id="2.7.7.7" evidence="5"/>
<dbReference type="GO" id="GO:0003677">
    <property type="term" value="F:DNA binding"/>
    <property type="evidence" value="ECO:0007669"/>
    <property type="project" value="InterPro"/>
</dbReference>
<comment type="caution">
    <text evidence="5">The sequence shown here is derived from an EMBL/GenBank/DDBJ whole genome shotgun (WGS) entry which is preliminary data.</text>
</comment>
<keyword evidence="1" id="KW-0540">Nuclease</keyword>
<feature type="domain" description="Exonuclease" evidence="4">
    <location>
        <begin position="26"/>
        <end position="184"/>
    </location>
</feature>